<sequence length="557" mass="62778">MASSAQQQPVVEGSNIRITYKVPSTFTSSTLPSIHENTVILAVTHPSMTSADPAKDGSFISDFYAFNYLLKGEGQEQTWLTATAPEEVVDKYGSYLYGNPHGDGKVCLDREILDQNQLTDVTVVQPSDMIERFLSEAKRASELAKRTDAPLLLLIFCHGLPNHHFLLDDENRENNLSMRTLKDVLAPGTRTTLVTTGCYSGGWAVTPDLNITASTGAGPTGDLLQGLSLWDISPKIERSCGSIFAGSIFQELSSAASPLLDDPRQSEQPDCEESLQPQEPTDEQTLAYDAFRQSVLDACQNTATRLSSSSFQHFTFSAQNDDWEYSWTGRTGIPLAHFEERWKRLKAYPYTGSEENKTKQAGEQAEEAGNIVDTITDQMAHERLKEMARIFHNTTCPYDWTLSDHVSLSGRLFCFYKLGLNLEQAGMLEATMRFRWEAALLADYIVETFRLPVPWNEICIMWHDNAWANAIEKKLSALVGWEPRLKLQGPRFHRPFRYVIAVLIEADTPEDEITAINNGIIEVMRNVRAFQNQRVCHNEEVRHRGREWLESIGRRAR</sequence>
<evidence type="ECO:0000313" key="2">
    <source>
        <dbReference type="EMBL" id="KAJ5404296.1"/>
    </source>
</evidence>
<dbReference type="RefSeq" id="XP_056491538.1">
    <property type="nucleotide sequence ID" value="XM_056628804.1"/>
</dbReference>
<dbReference type="AlphaFoldDB" id="A0A9W9W6I4"/>
<dbReference type="EMBL" id="JAPZBU010000005">
    <property type="protein sequence ID" value="KAJ5404296.1"/>
    <property type="molecule type" value="Genomic_DNA"/>
</dbReference>
<evidence type="ECO:0000313" key="3">
    <source>
        <dbReference type="Proteomes" id="UP001147747"/>
    </source>
</evidence>
<feature type="region of interest" description="Disordered" evidence="1">
    <location>
        <begin position="258"/>
        <end position="281"/>
    </location>
</feature>
<gene>
    <name evidence="2" type="ORF">N7509_004167</name>
</gene>
<reference evidence="2" key="1">
    <citation type="submission" date="2022-12" db="EMBL/GenBank/DDBJ databases">
        <authorList>
            <person name="Petersen C."/>
        </authorList>
    </citation>
    <scope>NUCLEOTIDE SEQUENCE</scope>
    <source>
        <strain evidence="2">IBT 29677</strain>
    </source>
</reference>
<evidence type="ECO:0000256" key="1">
    <source>
        <dbReference type="SAM" id="MobiDB-lite"/>
    </source>
</evidence>
<reference evidence="2" key="2">
    <citation type="journal article" date="2023" name="IMA Fungus">
        <title>Comparative genomic study of the Penicillium genus elucidates a diverse pangenome and 15 lateral gene transfer events.</title>
        <authorList>
            <person name="Petersen C."/>
            <person name="Sorensen T."/>
            <person name="Nielsen M.R."/>
            <person name="Sondergaard T.E."/>
            <person name="Sorensen J.L."/>
            <person name="Fitzpatrick D.A."/>
            <person name="Frisvad J.C."/>
            <person name="Nielsen K.L."/>
        </authorList>
    </citation>
    <scope>NUCLEOTIDE SEQUENCE</scope>
    <source>
        <strain evidence="2">IBT 29677</strain>
    </source>
</reference>
<organism evidence="2 3">
    <name type="scientific">Penicillium cosmopolitanum</name>
    <dbReference type="NCBI Taxonomy" id="1131564"/>
    <lineage>
        <taxon>Eukaryota</taxon>
        <taxon>Fungi</taxon>
        <taxon>Dikarya</taxon>
        <taxon>Ascomycota</taxon>
        <taxon>Pezizomycotina</taxon>
        <taxon>Eurotiomycetes</taxon>
        <taxon>Eurotiomycetidae</taxon>
        <taxon>Eurotiales</taxon>
        <taxon>Aspergillaceae</taxon>
        <taxon>Penicillium</taxon>
    </lineage>
</organism>
<keyword evidence="3" id="KW-1185">Reference proteome</keyword>
<dbReference type="OrthoDB" id="3000060at2759"/>
<protein>
    <submittedName>
        <fullName evidence="2">Uncharacterized protein</fullName>
    </submittedName>
</protein>
<dbReference type="Proteomes" id="UP001147747">
    <property type="component" value="Unassembled WGS sequence"/>
</dbReference>
<accession>A0A9W9W6I4</accession>
<proteinExistence type="predicted"/>
<name>A0A9W9W6I4_9EURO</name>
<comment type="caution">
    <text evidence="2">The sequence shown here is derived from an EMBL/GenBank/DDBJ whole genome shotgun (WGS) entry which is preliminary data.</text>
</comment>
<dbReference type="GeneID" id="81367784"/>